<evidence type="ECO:0000259" key="5">
    <source>
        <dbReference type="PROSITE" id="PS50110"/>
    </source>
</evidence>
<dbReference type="SUPFAM" id="SSF52172">
    <property type="entry name" value="CheY-like"/>
    <property type="match status" value="1"/>
</dbReference>
<accession>E7N3M3</accession>
<dbReference type="Gene3D" id="3.40.50.2300">
    <property type="match status" value="1"/>
</dbReference>
<dbReference type="AlphaFoldDB" id="E7N3M3"/>
<evidence type="ECO:0000256" key="3">
    <source>
        <dbReference type="ARBA" id="ARBA00023163"/>
    </source>
</evidence>
<dbReference type="GO" id="GO:0005829">
    <property type="term" value="C:cytosol"/>
    <property type="evidence" value="ECO:0007669"/>
    <property type="project" value="TreeGrafter"/>
</dbReference>
<feature type="domain" description="Response regulatory" evidence="5">
    <location>
        <begin position="2"/>
        <end position="116"/>
    </location>
</feature>
<dbReference type="PANTHER" id="PTHR48111:SF50">
    <property type="entry name" value="KDP OPERON TRANSCRIPTIONAL REGULATORY PROTEIN KDPE"/>
    <property type="match status" value="1"/>
</dbReference>
<gene>
    <name evidence="6" type="ORF">HMPREF9555_01613</name>
</gene>
<keyword evidence="4" id="KW-0597">Phosphoprotein</keyword>
<dbReference type="Proteomes" id="UP000004633">
    <property type="component" value="Unassembled WGS sequence"/>
</dbReference>
<comment type="caution">
    <text evidence="6">The sequence shown here is derived from an EMBL/GenBank/DDBJ whole genome shotgun (WGS) entry which is preliminary data.</text>
</comment>
<dbReference type="InterPro" id="IPR039420">
    <property type="entry name" value="WalR-like"/>
</dbReference>
<keyword evidence="3" id="KW-0804">Transcription</keyword>
<name>E7N3M3_9FIRM</name>
<keyword evidence="1" id="KW-0805">Transcription regulation</keyword>
<feature type="modified residue" description="4-aspartylphosphate" evidence="4">
    <location>
        <position position="51"/>
    </location>
</feature>
<evidence type="ECO:0000256" key="2">
    <source>
        <dbReference type="ARBA" id="ARBA00023125"/>
    </source>
</evidence>
<keyword evidence="2" id="KW-0238">DNA-binding</keyword>
<dbReference type="GO" id="GO:0006355">
    <property type="term" value="P:regulation of DNA-templated transcription"/>
    <property type="evidence" value="ECO:0007669"/>
    <property type="project" value="TreeGrafter"/>
</dbReference>
<sequence length="122" mass="13459">MKILIVDDSRLVRLKLRAELSDRGHTVVEAANGEEALKQAESDLPDGVFLDVILPGVDGCETLRRLRAVHPRLPVVMISTDASEENVARAHASGALMFIQKPYADHEITTALAKIRAYREES</sequence>
<reference evidence="6 7" key="1">
    <citation type="submission" date="2010-08" db="EMBL/GenBank/DDBJ databases">
        <authorList>
            <person name="Weinstock G."/>
            <person name="Sodergren E."/>
            <person name="Clifton S."/>
            <person name="Fulton L."/>
            <person name="Fulton B."/>
            <person name="Courtney L."/>
            <person name="Fronick C."/>
            <person name="Harrison M."/>
            <person name="Strong C."/>
            <person name="Farmer C."/>
            <person name="Delahaunty K."/>
            <person name="Markovic C."/>
            <person name="Hall O."/>
            <person name="Minx P."/>
            <person name="Tomlinson C."/>
            <person name="Mitreva M."/>
            <person name="Hou S."/>
            <person name="Chen J."/>
            <person name="Wollam A."/>
            <person name="Pepin K.H."/>
            <person name="Johnson M."/>
            <person name="Bhonagiri V."/>
            <person name="Zhang X."/>
            <person name="Suruliraj S."/>
            <person name="Warren W."/>
            <person name="Chinwalla A."/>
            <person name="Mardis E.R."/>
            <person name="Wilson R.K."/>
        </authorList>
    </citation>
    <scope>NUCLEOTIDE SEQUENCE [LARGE SCALE GENOMIC DNA]</scope>
    <source>
        <strain evidence="6 7">F0399</strain>
    </source>
</reference>
<dbReference type="InterPro" id="IPR001789">
    <property type="entry name" value="Sig_transdc_resp-reg_receiver"/>
</dbReference>
<dbReference type="SMART" id="SM00448">
    <property type="entry name" value="REC"/>
    <property type="match status" value="1"/>
</dbReference>
<dbReference type="EMBL" id="AECV01000035">
    <property type="protein sequence ID" value="EFW29208.1"/>
    <property type="molecule type" value="Genomic_DNA"/>
</dbReference>
<evidence type="ECO:0000313" key="6">
    <source>
        <dbReference type="EMBL" id="EFW29208.1"/>
    </source>
</evidence>
<dbReference type="PANTHER" id="PTHR48111">
    <property type="entry name" value="REGULATOR OF RPOS"/>
    <property type="match status" value="1"/>
</dbReference>
<organism evidence="6 7">
    <name type="scientific">Selenomonas artemidis F0399</name>
    <dbReference type="NCBI Taxonomy" id="749551"/>
    <lineage>
        <taxon>Bacteria</taxon>
        <taxon>Bacillati</taxon>
        <taxon>Bacillota</taxon>
        <taxon>Negativicutes</taxon>
        <taxon>Selenomonadales</taxon>
        <taxon>Selenomonadaceae</taxon>
        <taxon>Selenomonas</taxon>
    </lineage>
</organism>
<dbReference type="HOGENOM" id="CLU_000445_69_15_9"/>
<dbReference type="CDD" id="cd00156">
    <property type="entry name" value="REC"/>
    <property type="match status" value="1"/>
</dbReference>
<dbReference type="PROSITE" id="PS50110">
    <property type="entry name" value="RESPONSE_REGULATORY"/>
    <property type="match status" value="1"/>
</dbReference>
<dbReference type="GO" id="GO:0032993">
    <property type="term" value="C:protein-DNA complex"/>
    <property type="evidence" value="ECO:0007669"/>
    <property type="project" value="TreeGrafter"/>
</dbReference>
<keyword evidence="7" id="KW-1185">Reference proteome</keyword>
<dbReference type="GO" id="GO:0000976">
    <property type="term" value="F:transcription cis-regulatory region binding"/>
    <property type="evidence" value="ECO:0007669"/>
    <property type="project" value="TreeGrafter"/>
</dbReference>
<dbReference type="RefSeq" id="WP_009350259.1">
    <property type="nucleotide sequence ID" value="NZ_GL638147.1"/>
</dbReference>
<dbReference type="GO" id="GO:0000156">
    <property type="term" value="F:phosphorelay response regulator activity"/>
    <property type="evidence" value="ECO:0007669"/>
    <property type="project" value="TreeGrafter"/>
</dbReference>
<protein>
    <submittedName>
        <fullName evidence="6">Response regulator receiver domain protein</fullName>
    </submittedName>
</protein>
<dbReference type="STRING" id="749551.HMPREF9555_01613"/>
<dbReference type="Pfam" id="PF00072">
    <property type="entry name" value="Response_reg"/>
    <property type="match status" value="1"/>
</dbReference>
<evidence type="ECO:0000313" key="7">
    <source>
        <dbReference type="Proteomes" id="UP000004633"/>
    </source>
</evidence>
<evidence type="ECO:0000256" key="4">
    <source>
        <dbReference type="PROSITE-ProRule" id="PRU00169"/>
    </source>
</evidence>
<evidence type="ECO:0000256" key="1">
    <source>
        <dbReference type="ARBA" id="ARBA00023015"/>
    </source>
</evidence>
<dbReference type="InterPro" id="IPR011006">
    <property type="entry name" value="CheY-like_superfamily"/>
</dbReference>
<proteinExistence type="predicted"/>